<name>A0ABQ1SLW8_9FLAO</name>
<proteinExistence type="predicted"/>
<comment type="caution">
    <text evidence="2">The sequence shown here is derived from an EMBL/GenBank/DDBJ whole genome shotgun (WGS) entry which is preliminary data.</text>
</comment>
<evidence type="ECO:0000313" key="3">
    <source>
        <dbReference type="Proteomes" id="UP000599179"/>
    </source>
</evidence>
<dbReference type="Proteomes" id="UP000599179">
    <property type="component" value="Unassembled WGS sequence"/>
</dbReference>
<dbReference type="Pfam" id="PF12099">
    <property type="entry name" value="DUF3575"/>
    <property type="match status" value="1"/>
</dbReference>
<reference evidence="3" key="1">
    <citation type="journal article" date="2019" name="Int. J. Syst. Evol. Microbiol.">
        <title>The Global Catalogue of Microorganisms (GCM) 10K type strain sequencing project: providing services to taxonomists for standard genome sequencing and annotation.</title>
        <authorList>
            <consortium name="The Broad Institute Genomics Platform"/>
            <consortium name="The Broad Institute Genome Sequencing Center for Infectious Disease"/>
            <person name="Wu L."/>
            <person name="Ma J."/>
        </authorList>
    </citation>
    <scope>NUCLEOTIDE SEQUENCE [LARGE SCALE GENOMIC DNA]</scope>
    <source>
        <strain evidence="3">CGMCC 1.12931</strain>
    </source>
</reference>
<dbReference type="EMBL" id="BMGM01000012">
    <property type="protein sequence ID" value="GGE43421.1"/>
    <property type="molecule type" value="Genomic_DNA"/>
</dbReference>
<evidence type="ECO:0000256" key="1">
    <source>
        <dbReference type="SAM" id="SignalP"/>
    </source>
</evidence>
<sequence length="186" mass="21603">MKNFSKIVLLLVFTKLSVFNITAQSSINEAENEAEIDESINEIRLNALYLLLGAFEANYEYVLNENSGIGLTVMYTYDDDLWEFKHQISGYYRQYFAKKYAGGFYGEVFAMYNSIEDYDYYYTGSYTEFKENNSHNLGIGFAFGTKLISRNNLLLDVGIGLARNIYTSREDDWLVPRFNVSFGYRF</sequence>
<evidence type="ECO:0008006" key="4">
    <source>
        <dbReference type="Google" id="ProtNLM"/>
    </source>
</evidence>
<feature type="chain" id="PRO_5047521517" description="DUF3575 domain-containing protein" evidence="1">
    <location>
        <begin position="24"/>
        <end position="186"/>
    </location>
</feature>
<dbReference type="InterPro" id="IPR021958">
    <property type="entry name" value="DUF3575"/>
</dbReference>
<dbReference type="RefSeq" id="WP_188459411.1">
    <property type="nucleotide sequence ID" value="NZ_BMGM01000012.1"/>
</dbReference>
<keyword evidence="3" id="KW-1185">Reference proteome</keyword>
<protein>
    <recommendedName>
        <fullName evidence="4">DUF3575 domain-containing protein</fullName>
    </recommendedName>
</protein>
<feature type="signal peptide" evidence="1">
    <location>
        <begin position="1"/>
        <end position="23"/>
    </location>
</feature>
<evidence type="ECO:0000313" key="2">
    <source>
        <dbReference type="EMBL" id="GGE43421.1"/>
    </source>
</evidence>
<gene>
    <name evidence="2" type="ORF">GCM10010832_24210</name>
</gene>
<accession>A0ABQ1SLW8</accession>
<organism evidence="2 3">
    <name type="scientific">Psychroflexus planctonicus</name>
    <dbReference type="NCBI Taxonomy" id="1526575"/>
    <lineage>
        <taxon>Bacteria</taxon>
        <taxon>Pseudomonadati</taxon>
        <taxon>Bacteroidota</taxon>
        <taxon>Flavobacteriia</taxon>
        <taxon>Flavobacteriales</taxon>
        <taxon>Flavobacteriaceae</taxon>
        <taxon>Psychroflexus</taxon>
    </lineage>
</organism>
<keyword evidence="1" id="KW-0732">Signal</keyword>